<protein>
    <recommendedName>
        <fullName evidence="1">Trimethylguanosine synthase</fullName>
    </recommendedName>
    <alternativeName>
        <fullName evidence="7">Cap-specific guanine-N(2) methyltransferase</fullName>
    </alternativeName>
</protein>
<dbReference type="OrthoDB" id="194443at2759"/>
<feature type="compositionally biased region" description="Basic residues" evidence="8">
    <location>
        <begin position="157"/>
        <end position="167"/>
    </location>
</feature>
<organism evidence="9 10">
    <name type="scientific">Nannochloropsis gaditana</name>
    <dbReference type="NCBI Taxonomy" id="72520"/>
    <lineage>
        <taxon>Eukaryota</taxon>
        <taxon>Sar</taxon>
        <taxon>Stramenopiles</taxon>
        <taxon>Ochrophyta</taxon>
        <taxon>Eustigmatophyceae</taxon>
        <taxon>Eustigmatales</taxon>
        <taxon>Monodopsidaceae</taxon>
        <taxon>Nannochloropsis</taxon>
    </lineage>
</organism>
<evidence type="ECO:0000256" key="2">
    <source>
        <dbReference type="ARBA" id="ARBA00025783"/>
    </source>
</evidence>
<evidence type="ECO:0000313" key="9">
    <source>
        <dbReference type="EMBL" id="EWM30320.1"/>
    </source>
</evidence>
<comment type="caution">
    <text evidence="9">The sequence shown here is derived from an EMBL/GenBank/DDBJ whole genome shotgun (WGS) entry which is preliminary data.</text>
</comment>
<comment type="catalytic activity">
    <reaction evidence="4">
        <text>a 5'-end (N(7)-methyl 5'-triphosphoguanosine)-ribonucleoside in snoRNA + S-adenosyl-L-methionine = a 5'-end (N(2),N(7)-dimethyl 5'-triphosphoguanosine)-ribonucleoside in snoRNA + S-adenosyl-L-homocysteine + H(+)</text>
        <dbReference type="Rhea" id="RHEA:78475"/>
        <dbReference type="Rhea" id="RHEA-COMP:19086"/>
        <dbReference type="Rhea" id="RHEA-COMP:19088"/>
        <dbReference type="ChEBI" id="CHEBI:15378"/>
        <dbReference type="ChEBI" id="CHEBI:57856"/>
        <dbReference type="ChEBI" id="CHEBI:59789"/>
        <dbReference type="ChEBI" id="CHEBI:156461"/>
        <dbReference type="ChEBI" id="CHEBI:172880"/>
    </reaction>
    <physiologicalReaction direction="left-to-right" evidence="4">
        <dbReference type="Rhea" id="RHEA:78476"/>
    </physiologicalReaction>
</comment>
<dbReference type="CDD" id="cd02440">
    <property type="entry name" value="AdoMet_MTases"/>
    <property type="match status" value="1"/>
</dbReference>
<dbReference type="Pfam" id="PF09445">
    <property type="entry name" value="Methyltransf_15"/>
    <property type="match status" value="1"/>
</dbReference>
<feature type="region of interest" description="Disordered" evidence="8">
    <location>
        <begin position="155"/>
        <end position="186"/>
    </location>
</feature>
<keyword evidence="10" id="KW-1185">Reference proteome</keyword>
<dbReference type="GO" id="GO:0071164">
    <property type="term" value="F:RNA cap trimethylguanosine synthase activity"/>
    <property type="evidence" value="ECO:0007669"/>
    <property type="project" value="TreeGrafter"/>
</dbReference>
<comment type="catalytic activity">
    <reaction evidence="6">
        <text>a 5'-end (N(7)-methyl 5'-triphosphoguanosine)-ribonucleoside in snRNA + S-adenosyl-L-methionine = a 5'-end (N(2),N(7)-dimethyl 5'-triphosphoguanosine)-ribonucleoside in snRNA + S-adenosyl-L-homocysteine + H(+)</text>
        <dbReference type="Rhea" id="RHEA:78471"/>
        <dbReference type="Rhea" id="RHEA-COMP:19085"/>
        <dbReference type="Rhea" id="RHEA-COMP:19087"/>
        <dbReference type="ChEBI" id="CHEBI:15378"/>
        <dbReference type="ChEBI" id="CHEBI:57856"/>
        <dbReference type="ChEBI" id="CHEBI:59789"/>
        <dbReference type="ChEBI" id="CHEBI:156461"/>
        <dbReference type="ChEBI" id="CHEBI:172880"/>
    </reaction>
    <physiologicalReaction direction="left-to-right" evidence="6">
        <dbReference type="Rhea" id="RHEA:78472"/>
    </physiologicalReaction>
</comment>
<accession>W7TSW4</accession>
<comment type="similarity">
    <text evidence="2">Belongs to the methyltransferase superfamily. Trimethylguanosine synthase family.</text>
</comment>
<dbReference type="AlphaFoldDB" id="W7TSW4"/>
<evidence type="ECO:0000256" key="1">
    <source>
        <dbReference type="ARBA" id="ARBA00018517"/>
    </source>
</evidence>
<sequence>MTSSAKNHSIGPGDGLAGTTGDIEEDEQEPVSQKEVELRAIELERLKADICAHNVNMSFTKIYLDDKELLRGFRVRVWVNSLLAQIVDKVVQSRESPQSGANERKRDARAERVGEDVHESDDQLQAAVREETAEMALTLETMGWEAPLAFGSTAKMRMNRRKSKKRSRVDLSGSEENGRVEGRDGAVGGALSNTHVRFDEDGRRITTDERPPPKYWMQRFRFFSQFDLGCRLDDEGWFSITPERIARHIAERARSDLVVDLFVGCGGNAIQFALSSHYVLAIDIDPHKLAIARHNARVYGVDDRIEFILGDALTLLPRLGTVADVLFLSPPWGGPEYLASPTYSLKQIRLEGGVSGHELFERVLSASPNVAALLPRNMDLRELAEAAGGRPCEVEENILNYKLKTLTVYFGHYFFPAPLSDWSLKKQKQRGGHGSKGGKKRKKRPADTSAVSLTAE</sequence>
<feature type="compositionally biased region" description="Basic residues" evidence="8">
    <location>
        <begin position="425"/>
        <end position="444"/>
    </location>
</feature>
<evidence type="ECO:0000313" key="10">
    <source>
        <dbReference type="Proteomes" id="UP000019335"/>
    </source>
</evidence>
<dbReference type="EMBL" id="AZIL01000038">
    <property type="protein sequence ID" value="EWM30320.1"/>
    <property type="molecule type" value="Genomic_DNA"/>
</dbReference>
<name>W7TSW4_9STRA</name>
<reference evidence="9 10" key="1">
    <citation type="journal article" date="2014" name="Mol. Plant">
        <title>Chromosome Scale Genome Assembly and Transcriptome Profiling of Nannochloropsis gaditana in Nitrogen Depletion.</title>
        <authorList>
            <person name="Corteggiani Carpinelli E."/>
            <person name="Telatin A."/>
            <person name="Vitulo N."/>
            <person name="Forcato C."/>
            <person name="D'Angelo M."/>
            <person name="Schiavon R."/>
            <person name="Vezzi A."/>
            <person name="Giacometti G.M."/>
            <person name="Morosinotto T."/>
            <person name="Valle G."/>
        </authorList>
    </citation>
    <scope>NUCLEOTIDE SEQUENCE [LARGE SCALE GENOMIC DNA]</scope>
    <source>
        <strain evidence="9 10">B-31</strain>
    </source>
</reference>
<comment type="catalytic activity">
    <reaction evidence="3">
        <text>a 5'-end (N(2),N(7)-dimethyl 5'-triphosphoguanosine)-ribonucleoside in snoRNA + S-adenosyl-L-methionine = a 5'-end (N(2),N(2),N(7)-trimethyl 5'-triphosphoguanosine)-ribonucleoside in snoRNA + S-adenosyl-L-homocysteine + H(+)</text>
        <dbReference type="Rhea" id="RHEA:78507"/>
        <dbReference type="Rhea" id="RHEA-COMP:19088"/>
        <dbReference type="Rhea" id="RHEA-COMP:19090"/>
        <dbReference type="ChEBI" id="CHEBI:15378"/>
        <dbReference type="ChEBI" id="CHEBI:57856"/>
        <dbReference type="ChEBI" id="CHEBI:59789"/>
        <dbReference type="ChEBI" id="CHEBI:167623"/>
        <dbReference type="ChEBI" id="CHEBI:172880"/>
    </reaction>
    <physiologicalReaction direction="left-to-right" evidence="3">
        <dbReference type="Rhea" id="RHEA:78508"/>
    </physiologicalReaction>
</comment>
<feature type="region of interest" description="Disordered" evidence="8">
    <location>
        <begin position="424"/>
        <end position="456"/>
    </location>
</feature>
<evidence type="ECO:0000256" key="8">
    <source>
        <dbReference type="SAM" id="MobiDB-lite"/>
    </source>
</evidence>
<comment type="catalytic activity">
    <reaction evidence="5">
        <text>a 5'-end (N(2),N(7)-dimethyl 5'-triphosphoguanosine)-ribonucleoside in snRNA + S-adenosyl-L-methionine = a 5'-end (N(2),N(2),N(7)-trimethyl 5'-triphosphoguanosine)-ribonucleoside in snRNA + S-adenosyl-L-homocysteine + H(+)</text>
        <dbReference type="Rhea" id="RHEA:78479"/>
        <dbReference type="Rhea" id="RHEA-COMP:19087"/>
        <dbReference type="Rhea" id="RHEA-COMP:19089"/>
        <dbReference type="ChEBI" id="CHEBI:15378"/>
        <dbReference type="ChEBI" id="CHEBI:57856"/>
        <dbReference type="ChEBI" id="CHEBI:59789"/>
        <dbReference type="ChEBI" id="CHEBI:167623"/>
        <dbReference type="ChEBI" id="CHEBI:172880"/>
    </reaction>
    <physiologicalReaction direction="left-to-right" evidence="5">
        <dbReference type="Rhea" id="RHEA:78480"/>
    </physiologicalReaction>
</comment>
<evidence type="ECO:0000256" key="6">
    <source>
        <dbReference type="ARBA" id="ARBA00049075"/>
    </source>
</evidence>
<dbReference type="Gene3D" id="3.40.50.150">
    <property type="entry name" value="Vaccinia Virus protein VP39"/>
    <property type="match status" value="1"/>
</dbReference>
<gene>
    <name evidence="9" type="ORF">Naga_100003g58</name>
</gene>
<feature type="compositionally biased region" description="Basic and acidic residues" evidence="8">
    <location>
        <begin position="102"/>
        <end position="121"/>
    </location>
</feature>
<dbReference type="Proteomes" id="UP000019335">
    <property type="component" value="Chromosome 1"/>
</dbReference>
<dbReference type="PANTHER" id="PTHR14741">
    <property type="entry name" value="S-ADENOSYLMETHIONINE-DEPENDENT METHYLTRANSFERASE RELATED"/>
    <property type="match status" value="1"/>
</dbReference>
<feature type="region of interest" description="Disordered" evidence="8">
    <location>
        <begin position="92"/>
        <end position="122"/>
    </location>
</feature>
<feature type="region of interest" description="Disordered" evidence="8">
    <location>
        <begin position="1"/>
        <end position="34"/>
    </location>
</feature>
<dbReference type="PANTHER" id="PTHR14741:SF32">
    <property type="entry name" value="TRIMETHYLGUANOSINE SYNTHASE"/>
    <property type="match status" value="1"/>
</dbReference>
<evidence type="ECO:0000256" key="5">
    <source>
        <dbReference type="ARBA" id="ARBA00048763"/>
    </source>
</evidence>
<evidence type="ECO:0000256" key="7">
    <source>
        <dbReference type="ARBA" id="ARBA00049790"/>
    </source>
</evidence>
<proteinExistence type="inferred from homology"/>
<dbReference type="InterPro" id="IPR029063">
    <property type="entry name" value="SAM-dependent_MTases_sf"/>
</dbReference>
<dbReference type="InterPro" id="IPR019012">
    <property type="entry name" value="RNA_cap_Gua-N2-MeTrfase"/>
</dbReference>
<dbReference type="SUPFAM" id="SSF53335">
    <property type="entry name" value="S-adenosyl-L-methionine-dependent methyltransferases"/>
    <property type="match status" value="1"/>
</dbReference>
<dbReference type="GO" id="GO:0005634">
    <property type="term" value="C:nucleus"/>
    <property type="evidence" value="ECO:0007669"/>
    <property type="project" value="TreeGrafter"/>
</dbReference>
<evidence type="ECO:0000256" key="4">
    <source>
        <dbReference type="ARBA" id="ARBA00048740"/>
    </source>
</evidence>
<evidence type="ECO:0000256" key="3">
    <source>
        <dbReference type="ARBA" id="ARBA00047418"/>
    </source>
</evidence>